<dbReference type="AlphaFoldDB" id="A0AA41X4P8"/>
<dbReference type="RefSeq" id="WP_254758621.1">
    <property type="nucleotide sequence ID" value="NZ_JANCLT010000004.1"/>
</dbReference>
<evidence type="ECO:0000313" key="3">
    <source>
        <dbReference type="Proteomes" id="UP001156102"/>
    </source>
</evidence>
<accession>A0AA41X4P8</accession>
<evidence type="ECO:0000256" key="1">
    <source>
        <dbReference type="SAM" id="MobiDB-lite"/>
    </source>
</evidence>
<keyword evidence="3" id="KW-1185">Reference proteome</keyword>
<evidence type="ECO:0000313" key="2">
    <source>
        <dbReference type="EMBL" id="MCP8968702.1"/>
    </source>
</evidence>
<dbReference type="EMBL" id="JANCLT010000004">
    <property type="protein sequence ID" value="MCP8968702.1"/>
    <property type="molecule type" value="Genomic_DNA"/>
</dbReference>
<gene>
    <name evidence="2" type="ORF">NK662_09145</name>
</gene>
<protein>
    <submittedName>
        <fullName evidence="2">Uncharacterized protein</fullName>
    </submittedName>
</protein>
<feature type="region of interest" description="Disordered" evidence="1">
    <location>
        <begin position="1"/>
        <end position="23"/>
    </location>
</feature>
<name>A0AA41X4P8_9BACI</name>
<feature type="compositionally biased region" description="Basic and acidic residues" evidence="1">
    <location>
        <begin position="9"/>
        <end position="18"/>
    </location>
</feature>
<sequence>MPDPASRQQKKERVHVQREVSVSPTGTISAAGEMAQGALGGFSFDEMIGQDIFGDEE</sequence>
<reference evidence="2" key="1">
    <citation type="submission" date="2022-07" db="EMBL/GenBank/DDBJ databases">
        <authorList>
            <person name="Li W.-J."/>
            <person name="Deng Q.-Q."/>
        </authorList>
    </citation>
    <scope>NUCLEOTIDE SEQUENCE</scope>
    <source>
        <strain evidence="2">SYSU M60031</strain>
    </source>
</reference>
<proteinExistence type="predicted"/>
<comment type="caution">
    <text evidence="2">The sequence shown here is derived from an EMBL/GenBank/DDBJ whole genome shotgun (WGS) entry which is preliminary data.</text>
</comment>
<organism evidence="2 3">
    <name type="scientific">Ectobacillus ponti</name>
    <dbReference type="NCBI Taxonomy" id="2961894"/>
    <lineage>
        <taxon>Bacteria</taxon>
        <taxon>Bacillati</taxon>
        <taxon>Bacillota</taxon>
        <taxon>Bacilli</taxon>
        <taxon>Bacillales</taxon>
        <taxon>Bacillaceae</taxon>
        <taxon>Ectobacillus</taxon>
    </lineage>
</organism>
<dbReference type="Proteomes" id="UP001156102">
    <property type="component" value="Unassembled WGS sequence"/>
</dbReference>